<evidence type="ECO:0000259" key="1">
    <source>
        <dbReference type="Pfam" id="PF13579"/>
    </source>
</evidence>
<dbReference type="GO" id="GO:0016757">
    <property type="term" value="F:glycosyltransferase activity"/>
    <property type="evidence" value="ECO:0007669"/>
    <property type="project" value="TreeGrafter"/>
</dbReference>
<reference evidence="2" key="1">
    <citation type="submission" date="2020-07" db="EMBL/GenBank/DDBJ databases">
        <title>Huge and variable diversity of episymbiotic CPR bacteria and DPANN archaea in groundwater ecosystems.</title>
        <authorList>
            <person name="He C.Y."/>
            <person name="Keren R."/>
            <person name="Whittaker M."/>
            <person name="Farag I.F."/>
            <person name="Doudna J."/>
            <person name="Cate J.H.D."/>
            <person name="Banfield J.F."/>
        </authorList>
    </citation>
    <scope>NUCLEOTIDE SEQUENCE</scope>
    <source>
        <strain evidence="2">NC_groundwater_763_Ag_S-0.2um_68_21</strain>
    </source>
</reference>
<dbReference type="SUPFAM" id="SSF53756">
    <property type="entry name" value="UDP-Glycosyltransferase/glycogen phosphorylase"/>
    <property type="match status" value="1"/>
</dbReference>
<organism evidence="2 3">
    <name type="scientific">Tectimicrobiota bacterium</name>
    <dbReference type="NCBI Taxonomy" id="2528274"/>
    <lineage>
        <taxon>Bacteria</taxon>
        <taxon>Pseudomonadati</taxon>
        <taxon>Nitrospinota/Tectimicrobiota group</taxon>
        <taxon>Candidatus Tectimicrobiota</taxon>
    </lineage>
</organism>
<dbReference type="EMBL" id="JACPUR010000001">
    <property type="protein sequence ID" value="MBI3126092.1"/>
    <property type="molecule type" value="Genomic_DNA"/>
</dbReference>
<dbReference type="PANTHER" id="PTHR12526">
    <property type="entry name" value="GLYCOSYLTRANSFERASE"/>
    <property type="match status" value="1"/>
</dbReference>
<dbReference type="Pfam" id="PF13692">
    <property type="entry name" value="Glyco_trans_1_4"/>
    <property type="match status" value="1"/>
</dbReference>
<feature type="domain" description="Glycosyltransferase subfamily 4-like N-terminal" evidence="1">
    <location>
        <begin position="20"/>
        <end position="137"/>
    </location>
</feature>
<dbReference type="InterPro" id="IPR028098">
    <property type="entry name" value="Glyco_trans_4-like_N"/>
</dbReference>
<dbReference type="CDD" id="cd03801">
    <property type="entry name" value="GT4_PimA-like"/>
    <property type="match status" value="1"/>
</dbReference>
<dbReference type="Proteomes" id="UP000782312">
    <property type="component" value="Unassembled WGS sequence"/>
</dbReference>
<comment type="caution">
    <text evidence="2">The sequence shown here is derived from an EMBL/GenBank/DDBJ whole genome shotgun (WGS) entry which is preliminary data.</text>
</comment>
<accession>A0A932HXP8</accession>
<name>A0A932HXP8_UNCTE</name>
<sequence length="391" mass="41382">MPLRIGILCPSFPPGERPCGVGDFTRRLASALAEGGTEIAVLTGTGYRGAERIPGGKVRGIAREWGPRALGAVAAACREEGAHALLVQYAPDLYPPGPGWINSLPLAMRALSPGIPAVVSLHTVGVPAPGSMLGAALMILSAHALIATNEEVSHLLGKYLRPSLRKTVEIPIGANVEPPRRDPGARREARARLIAERGISADAALLAHFGLYYPGKGAEQILEAAGAWKREGRAFRLFMIGARREGDGGFYEGLQARGRGLGLAEEVIWTGYLPEEEASALLLGADLFLAPYEGGISTRRGSLMAALAHGLPVVSTPPRLPTRHFREGENFEPVPFGDAGALARAVPALLGDPARREKLAEGASALAREFEWGQIAEKTRDFVAGVAARMR</sequence>
<protein>
    <submittedName>
        <fullName evidence="2">Glycosyltransferase family 4 protein</fullName>
    </submittedName>
</protein>
<evidence type="ECO:0000313" key="2">
    <source>
        <dbReference type="EMBL" id="MBI3126092.1"/>
    </source>
</evidence>
<dbReference type="Gene3D" id="3.40.50.2000">
    <property type="entry name" value="Glycogen Phosphorylase B"/>
    <property type="match status" value="2"/>
</dbReference>
<dbReference type="Pfam" id="PF13579">
    <property type="entry name" value="Glyco_trans_4_4"/>
    <property type="match status" value="1"/>
</dbReference>
<proteinExistence type="predicted"/>
<dbReference type="AlphaFoldDB" id="A0A932HXP8"/>
<dbReference type="PANTHER" id="PTHR12526:SF638">
    <property type="entry name" value="SPORE COAT PROTEIN SA"/>
    <property type="match status" value="1"/>
</dbReference>
<gene>
    <name evidence="2" type="ORF">HYZ11_00620</name>
</gene>
<evidence type="ECO:0000313" key="3">
    <source>
        <dbReference type="Proteomes" id="UP000782312"/>
    </source>
</evidence>